<evidence type="ECO:0000313" key="3">
    <source>
        <dbReference type="Proteomes" id="UP001629392"/>
    </source>
</evidence>
<keyword evidence="3" id="KW-1185">Reference proteome</keyword>
<dbReference type="PROSITE" id="PS51257">
    <property type="entry name" value="PROKAR_LIPOPROTEIN"/>
    <property type="match status" value="1"/>
</dbReference>
<name>A0ABW9EDQ5_9BURK</name>
<dbReference type="InterPro" id="IPR029058">
    <property type="entry name" value="AB_hydrolase_fold"/>
</dbReference>
<protein>
    <submittedName>
        <fullName evidence="2">Uncharacterized protein</fullName>
    </submittedName>
</protein>
<evidence type="ECO:0000256" key="1">
    <source>
        <dbReference type="SAM" id="SignalP"/>
    </source>
</evidence>
<evidence type="ECO:0000313" key="2">
    <source>
        <dbReference type="EMBL" id="MFM0717118.1"/>
    </source>
</evidence>
<sequence length="365" mass="38800">MRARAWANRRAGLAALASCVALAACATKPLVPYSTDTPPLILVPASYTGVEDKRARFREIYCAVLEAHGAALPDYRPCESALTRVGTEPAGTGAPVALGQSTRHLVAAVVAGIGYDCFKPWLNAPGTVTTQLRQSGYDGFMLEVDGLSSSAHNARQIRDAIMAMPPPDGPARLVLIGYSKGAPDILEAVVAYPEIRSRVAAVVSAAGAVGGSPLANDAQQYQADLLRHFPGATCTSGDGGAVESLRPATRKAWLAQNPLPGEVRYYSLVTFPEPQRISSILESSYEKLARIDTRNDSQVIFYDQVVPGSALLGYINADHWALAVPIARSHATIGALFVTQNAYPREALTEAILRFLEEDLAATGK</sequence>
<keyword evidence="1" id="KW-0732">Signal</keyword>
<feature type="chain" id="PRO_5047071467" evidence="1">
    <location>
        <begin position="24"/>
        <end position="365"/>
    </location>
</feature>
<gene>
    <name evidence="2" type="ORF">PQQ73_12330</name>
</gene>
<feature type="signal peptide" evidence="1">
    <location>
        <begin position="1"/>
        <end position="23"/>
    </location>
</feature>
<dbReference type="Proteomes" id="UP001629392">
    <property type="component" value="Unassembled WGS sequence"/>
</dbReference>
<dbReference type="EMBL" id="JAQQCL010000007">
    <property type="protein sequence ID" value="MFM0717118.1"/>
    <property type="molecule type" value="Genomic_DNA"/>
</dbReference>
<accession>A0ABW9EDQ5</accession>
<proteinExistence type="predicted"/>
<reference evidence="2 3" key="1">
    <citation type="journal article" date="2024" name="Chem. Sci.">
        <title>Discovery of megapolipeptins by genome mining of a Burkholderiales bacteria collection.</title>
        <authorList>
            <person name="Paulo B.S."/>
            <person name="Recchia M.J.J."/>
            <person name="Lee S."/>
            <person name="Fergusson C.H."/>
            <person name="Romanowski S.B."/>
            <person name="Hernandez A."/>
            <person name="Krull N."/>
            <person name="Liu D.Y."/>
            <person name="Cavanagh H."/>
            <person name="Bos A."/>
            <person name="Gray C.A."/>
            <person name="Murphy B.T."/>
            <person name="Linington R.G."/>
            <person name="Eustaquio A.S."/>
        </authorList>
    </citation>
    <scope>NUCLEOTIDE SEQUENCE [LARGE SCALE GENOMIC DNA]</scope>
    <source>
        <strain evidence="2 3">RL17-350-BIC-E</strain>
    </source>
</reference>
<comment type="caution">
    <text evidence="2">The sequence shown here is derived from an EMBL/GenBank/DDBJ whole genome shotgun (WGS) entry which is preliminary data.</text>
</comment>
<dbReference type="RefSeq" id="WP_408153185.1">
    <property type="nucleotide sequence ID" value="NZ_JAQQCL010000007.1"/>
</dbReference>
<dbReference type="SUPFAM" id="SSF53474">
    <property type="entry name" value="alpha/beta-Hydrolases"/>
    <property type="match status" value="1"/>
</dbReference>
<organism evidence="2 3">
    <name type="scientific">Paraburkholderia strydomiana</name>
    <dbReference type="NCBI Taxonomy" id="1245417"/>
    <lineage>
        <taxon>Bacteria</taxon>
        <taxon>Pseudomonadati</taxon>
        <taxon>Pseudomonadota</taxon>
        <taxon>Betaproteobacteria</taxon>
        <taxon>Burkholderiales</taxon>
        <taxon>Burkholderiaceae</taxon>
        <taxon>Paraburkholderia</taxon>
    </lineage>
</organism>
<dbReference type="Gene3D" id="3.40.50.1820">
    <property type="entry name" value="alpha/beta hydrolase"/>
    <property type="match status" value="1"/>
</dbReference>